<protein>
    <submittedName>
        <fullName evidence="1">Protein YrdA</fullName>
    </submittedName>
</protein>
<dbReference type="EMBL" id="VSSQ01000597">
    <property type="protein sequence ID" value="MPL98233.1"/>
    <property type="molecule type" value="Genomic_DNA"/>
</dbReference>
<reference evidence="1" key="1">
    <citation type="submission" date="2019-08" db="EMBL/GenBank/DDBJ databases">
        <authorList>
            <person name="Kucharzyk K."/>
            <person name="Murdoch R.W."/>
            <person name="Higgins S."/>
            <person name="Loffler F."/>
        </authorList>
    </citation>
    <scope>NUCLEOTIDE SEQUENCE</scope>
</reference>
<dbReference type="AlphaFoldDB" id="A0A644W731"/>
<dbReference type="InterPro" id="IPR050484">
    <property type="entry name" value="Transf_Hexapept/Carb_Anhydrase"/>
</dbReference>
<evidence type="ECO:0000313" key="1">
    <source>
        <dbReference type="EMBL" id="MPL98233.1"/>
    </source>
</evidence>
<dbReference type="Gene3D" id="2.160.10.10">
    <property type="entry name" value="Hexapeptide repeat proteins"/>
    <property type="match status" value="1"/>
</dbReference>
<accession>A0A644W731</accession>
<organism evidence="1">
    <name type="scientific">bioreactor metagenome</name>
    <dbReference type="NCBI Taxonomy" id="1076179"/>
    <lineage>
        <taxon>unclassified sequences</taxon>
        <taxon>metagenomes</taxon>
        <taxon>ecological metagenomes</taxon>
    </lineage>
</organism>
<dbReference type="InterPro" id="IPR001451">
    <property type="entry name" value="Hexapep"/>
</dbReference>
<sequence>MIAGYNGTQPTIGRHCYVAPTADIIGDAKLGDGVGIWFHATLRADVNSITIGEQTNIQDNCVLHVTKAQALAVGKRCTIGHGAILHACTIEDDCLIGMGSIVLDGSHIGTQCLVGAGSVVPPNKTYPPHSLIIGSPARAIRQLTEEELLHMKQNTLEYWHFGVDLCEGRQTIG</sequence>
<dbReference type="SUPFAM" id="SSF51161">
    <property type="entry name" value="Trimeric LpxA-like enzymes"/>
    <property type="match status" value="1"/>
</dbReference>
<gene>
    <name evidence="1" type="primary">yrdA_14</name>
    <name evidence="1" type="ORF">SDC9_44433</name>
</gene>
<dbReference type="CDD" id="cd04645">
    <property type="entry name" value="LbH_gamma_CA_like"/>
    <property type="match status" value="1"/>
</dbReference>
<dbReference type="InterPro" id="IPR047324">
    <property type="entry name" value="LbH_gamma_CA-like"/>
</dbReference>
<name>A0A644W731_9ZZZZ</name>
<dbReference type="InterPro" id="IPR011004">
    <property type="entry name" value="Trimer_LpxA-like_sf"/>
</dbReference>
<proteinExistence type="predicted"/>
<dbReference type="Pfam" id="PF00132">
    <property type="entry name" value="Hexapep"/>
    <property type="match status" value="1"/>
</dbReference>
<comment type="caution">
    <text evidence="1">The sequence shown here is derived from an EMBL/GenBank/DDBJ whole genome shotgun (WGS) entry which is preliminary data.</text>
</comment>
<dbReference type="PANTHER" id="PTHR13061">
    <property type="entry name" value="DYNACTIN SUBUNIT P25"/>
    <property type="match status" value="1"/>
</dbReference>
<dbReference type="PANTHER" id="PTHR13061:SF29">
    <property type="entry name" value="GAMMA CARBONIC ANHYDRASE-LIKE 1, MITOCHONDRIAL-RELATED"/>
    <property type="match status" value="1"/>
</dbReference>